<evidence type="ECO:0000313" key="4">
    <source>
        <dbReference type="Proteomes" id="UP001162162"/>
    </source>
</evidence>
<dbReference type="Gene3D" id="3.60.10.10">
    <property type="entry name" value="Endonuclease/exonuclease/phosphatase"/>
    <property type="match status" value="1"/>
</dbReference>
<reference evidence="3" key="1">
    <citation type="journal article" date="2023" name="Insect Mol. Biol.">
        <title>Genome sequencing provides insights into the evolution of gene families encoding plant cell wall-degrading enzymes in longhorned beetles.</title>
        <authorList>
            <person name="Shin N.R."/>
            <person name="Okamura Y."/>
            <person name="Kirsch R."/>
            <person name="Pauchet Y."/>
        </authorList>
    </citation>
    <scope>NUCLEOTIDE SEQUENCE</scope>
    <source>
        <strain evidence="3">AMC_N1</strain>
    </source>
</reference>
<protein>
    <recommendedName>
        <fullName evidence="2">Endonuclease/exonuclease/phosphatase domain-containing protein</fullName>
    </recommendedName>
</protein>
<proteinExistence type="predicted"/>
<accession>A0AAV8XQL2</accession>
<comment type="caution">
    <text evidence="3">The sequence shown here is derived from an EMBL/GenBank/DDBJ whole genome shotgun (WGS) entry which is preliminary data.</text>
</comment>
<feature type="compositionally biased region" description="Basic residues" evidence="1">
    <location>
        <begin position="19"/>
        <end position="29"/>
    </location>
</feature>
<dbReference type="Proteomes" id="UP001162162">
    <property type="component" value="Unassembled WGS sequence"/>
</dbReference>
<feature type="region of interest" description="Disordered" evidence="1">
    <location>
        <begin position="1"/>
        <end position="41"/>
    </location>
</feature>
<feature type="domain" description="Endonuclease/exonuclease/phosphatase" evidence="2">
    <location>
        <begin position="153"/>
        <end position="280"/>
    </location>
</feature>
<dbReference type="InterPro" id="IPR036691">
    <property type="entry name" value="Endo/exonu/phosph_ase_sf"/>
</dbReference>
<dbReference type="Pfam" id="PF03372">
    <property type="entry name" value="Exo_endo_phos"/>
    <property type="match status" value="1"/>
</dbReference>
<dbReference type="AlphaFoldDB" id="A0AAV8XQL2"/>
<dbReference type="InterPro" id="IPR005135">
    <property type="entry name" value="Endo/exonuclease/phosphatase"/>
</dbReference>
<dbReference type="CDD" id="cd01650">
    <property type="entry name" value="RT_nLTR_like"/>
    <property type="match status" value="1"/>
</dbReference>
<dbReference type="GO" id="GO:0003824">
    <property type="term" value="F:catalytic activity"/>
    <property type="evidence" value="ECO:0007669"/>
    <property type="project" value="InterPro"/>
</dbReference>
<dbReference type="SUPFAM" id="SSF56219">
    <property type="entry name" value="DNase I-like"/>
    <property type="match status" value="1"/>
</dbReference>
<organism evidence="3 4">
    <name type="scientific">Aromia moschata</name>
    <dbReference type="NCBI Taxonomy" id="1265417"/>
    <lineage>
        <taxon>Eukaryota</taxon>
        <taxon>Metazoa</taxon>
        <taxon>Ecdysozoa</taxon>
        <taxon>Arthropoda</taxon>
        <taxon>Hexapoda</taxon>
        <taxon>Insecta</taxon>
        <taxon>Pterygota</taxon>
        <taxon>Neoptera</taxon>
        <taxon>Endopterygota</taxon>
        <taxon>Coleoptera</taxon>
        <taxon>Polyphaga</taxon>
        <taxon>Cucujiformia</taxon>
        <taxon>Chrysomeloidea</taxon>
        <taxon>Cerambycidae</taxon>
        <taxon>Cerambycinae</taxon>
        <taxon>Callichromatini</taxon>
        <taxon>Aromia</taxon>
    </lineage>
</organism>
<name>A0AAV8XQL2_9CUCU</name>
<feature type="compositionally biased region" description="Basic and acidic residues" evidence="1">
    <location>
        <begin position="1"/>
        <end position="18"/>
    </location>
</feature>
<dbReference type="PANTHER" id="PTHR47510">
    <property type="entry name" value="REVERSE TRANSCRIPTASE DOMAIN-CONTAINING PROTEIN"/>
    <property type="match status" value="1"/>
</dbReference>
<gene>
    <name evidence="3" type="ORF">NQ318_005490</name>
</gene>
<dbReference type="EMBL" id="JAPWTK010000412">
    <property type="protein sequence ID" value="KAJ8940739.1"/>
    <property type="molecule type" value="Genomic_DNA"/>
</dbReference>
<evidence type="ECO:0000259" key="2">
    <source>
        <dbReference type="Pfam" id="PF03372"/>
    </source>
</evidence>
<evidence type="ECO:0000256" key="1">
    <source>
        <dbReference type="SAM" id="MobiDB-lite"/>
    </source>
</evidence>
<keyword evidence="4" id="KW-1185">Reference proteome</keyword>
<sequence>MTSTSAKEELEKKEENKKMKNKSVKKVKRCLGQGKDEQNKAQNNYNMEDIIAEIRDRDRRKNNLIIFNIEEQNDTDASLRKNKDNEAIVGLLDALSSSSNTHDVKPVRLGKFANDPGFKLILPNKPQEILCAYQNVRGLRTKTHELFCATSQAEFDVVAFSETWLQDDINNSELFPEDYQVYRSDRRLNLTGQSCGGGVLLAYKNTIKCKQYTPSVISDNFPSIDIVCCKCTVGSTIIYIIVMYIPPSLPVNEFELLFDMLEQLEFLYDNKVVIIGDFNIPQYVSNNEDHKCLCNDIRNSSDRLLDLIFSNSINYVIRDNSPLIKEDAHHPALLFRVQVAAESYDNFSTNIKQKSYNFKKANFLELYNSLLNTNWSFLEESQNVDSAVEMLYTKIYEILDQHVPLYKTFKRTFSKWYTPEIIQNIKIKAKHLEKFKKFKCDFHLRKFRNLRSIIKTQIDSAYQKHLREVQDTILSDSRQFWSYVRTKKQKSRIPGIMFYEDRTLDHPQDIVNKFSDFFSSVYVMSTVDSALIDDQDPSVNNLHINFNNITETEILNAIKSLKTKMTSGPDLIPSFLVKDCANVFSKPLYHIFNTAIKCNYFPEAWKRAKVCPIFENDDPALITNYRGITILNNFAKVFEIIVYNRIYPCVESQLAQHQHGFIKKRSTITNLALLTQFVSHNIDKLEQTDVIYTDFSKAFDRIDHTILLWK</sequence>
<dbReference type="PANTHER" id="PTHR47510:SF3">
    <property type="entry name" value="ENDO_EXONUCLEASE_PHOSPHATASE DOMAIN-CONTAINING PROTEIN"/>
    <property type="match status" value="1"/>
</dbReference>
<evidence type="ECO:0000313" key="3">
    <source>
        <dbReference type="EMBL" id="KAJ8940739.1"/>
    </source>
</evidence>